<evidence type="ECO:0000259" key="5">
    <source>
        <dbReference type="Pfam" id="PF07687"/>
    </source>
</evidence>
<name>B9XS95_PEDPL</name>
<dbReference type="Gene3D" id="3.40.630.10">
    <property type="entry name" value="Zn peptidases"/>
    <property type="match status" value="1"/>
</dbReference>
<keyword evidence="3" id="KW-0378">Hydrolase</keyword>
<keyword evidence="7" id="KW-1185">Reference proteome</keyword>
<evidence type="ECO:0000313" key="6">
    <source>
        <dbReference type="EMBL" id="EEF57305.1"/>
    </source>
</evidence>
<dbReference type="NCBIfam" id="NF006053">
    <property type="entry name" value="PRK08201.1"/>
    <property type="match status" value="1"/>
</dbReference>
<dbReference type="PROSITE" id="PS00758">
    <property type="entry name" value="ARGE_DAPE_CPG2_1"/>
    <property type="match status" value="1"/>
</dbReference>
<dbReference type="InterPro" id="IPR011650">
    <property type="entry name" value="Peptidase_M20_dimer"/>
</dbReference>
<organism evidence="6 7">
    <name type="scientific">Pedosphaera parvula (strain Ellin514)</name>
    <dbReference type="NCBI Taxonomy" id="320771"/>
    <lineage>
        <taxon>Bacteria</taxon>
        <taxon>Pseudomonadati</taxon>
        <taxon>Verrucomicrobiota</taxon>
        <taxon>Pedosphaerae</taxon>
        <taxon>Pedosphaerales</taxon>
        <taxon>Pedosphaeraceae</taxon>
        <taxon>Pedosphaera</taxon>
    </lineage>
</organism>
<dbReference type="RefSeq" id="WP_007418678.1">
    <property type="nucleotide sequence ID" value="NZ_ABOX02000075.1"/>
</dbReference>
<evidence type="ECO:0000313" key="7">
    <source>
        <dbReference type="Proteomes" id="UP000003688"/>
    </source>
</evidence>
<dbReference type="NCBIfam" id="NF006579">
    <property type="entry name" value="PRK09104.1"/>
    <property type="match status" value="1"/>
</dbReference>
<gene>
    <name evidence="6" type="ORF">Cflav_PD0399</name>
</gene>
<proteinExistence type="predicted"/>
<dbReference type="OrthoDB" id="9761532at2"/>
<dbReference type="PANTHER" id="PTHR43270:SF12">
    <property type="entry name" value="SUCCINYL-DIAMINOPIMELATE DESUCCINYLASE"/>
    <property type="match status" value="1"/>
</dbReference>
<dbReference type="Pfam" id="PF01546">
    <property type="entry name" value="Peptidase_M20"/>
    <property type="match status" value="1"/>
</dbReference>
<dbReference type="InterPro" id="IPR001261">
    <property type="entry name" value="ArgE/DapE_CS"/>
</dbReference>
<accession>B9XS95</accession>
<dbReference type="Proteomes" id="UP000003688">
    <property type="component" value="Unassembled WGS sequence"/>
</dbReference>
<reference evidence="6 7" key="1">
    <citation type="journal article" date="2011" name="J. Bacteriol.">
        <title>Genome sequence of 'Pedosphaera parvula' Ellin514, an aerobic Verrucomicrobial isolate from pasture soil.</title>
        <authorList>
            <person name="Kant R."/>
            <person name="van Passel M.W."/>
            <person name="Sangwan P."/>
            <person name="Palva A."/>
            <person name="Lucas S."/>
            <person name="Copeland A."/>
            <person name="Lapidus A."/>
            <person name="Glavina Del Rio T."/>
            <person name="Dalin E."/>
            <person name="Tice H."/>
            <person name="Bruce D."/>
            <person name="Goodwin L."/>
            <person name="Pitluck S."/>
            <person name="Chertkov O."/>
            <person name="Larimer F.W."/>
            <person name="Land M.L."/>
            <person name="Hauser L."/>
            <person name="Brettin T.S."/>
            <person name="Detter J.C."/>
            <person name="Han S."/>
            <person name="de Vos W.M."/>
            <person name="Janssen P.H."/>
            <person name="Smidt H."/>
        </authorList>
    </citation>
    <scope>NUCLEOTIDE SEQUENCE [LARGE SCALE GENOMIC DNA]</scope>
    <source>
        <strain evidence="6 7">Ellin514</strain>
    </source>
</reference>
<dbReference type="PANTHER" id="PTHR43270">
    <property type="entry name" value="BETA-ALA-HIS DIPEPTIDASE"/>
    <property type="match status" value="1"/>
</dbReference>
<keyword evidence="2" id="KW-0479">Metal-binding</keyword>
<dbReference type="Gene3D" id="3.30.70.360">
    <property type="match status" value="1"/>
</dbReference>
<dbReference type="STRING" id="320771.Cflav_PD0399"/>
<dbReference type="AlphaFoldDB" id="B9XS95"/>
<dbReference type="NCBIfam" id="NF005914">
    <property type="entry name" value="PRK07907.1"/>
    <property type="match status" value="1"/>
</dbReference>
<dbReference type="EMBL" id="ABOX02000075">
    <property type="protein sequence ID" value="EEF57305.1"/>
    <property type="molecule type" value="Genomic_DNA"/>
</dbReference>
<feature type="domain" description="Peptidase M20 dimerisation" evidence="5">
    <location>
        <begin position="208"/>
        <end position="365"/>
    </location>
</feature>
<dbReference type="GO" id="GO:0006508">
    <property type="term" value="P:proteolysis"/>
    <property type="evidence" value="ECO:0007669"/>
    <property type="project" value="UniProtKB-KW"/>
</dbReference>
<dbReference type="InterPro" id="IPR051458">
    <property type="entry name" value="Cyt/Met_Dipeptidase"/>
</dbReference>
<keyword evidence="1" id="KW-0645">Protease</keyword>
<dbReference type="GO" id="GO:0046872">
    <property type="term" value="F:metal ion binding"/>
    <property type="evidence" value="ECO:0007669"/>
    <property type="project" value="UniProtKB-KW"/>
</dbReference>
<dbReference type="GO" id="GO:0008233">
    <property type="term" value="F:peptidase activity"/>
    <property type="evidence" value="ECO:0007669"/>
    <property type="project" value="UniProtKB-KW"/>
</dbReference>
<evidence type="ECO:0000256" key="1">
    <source>
        <dbReference type="ARBA" id="ARBA00022670"/>
    </source>
</evidence>
<evidence type="ECO:0000256" key="2">
    <source>
        <dbReference type="ARBA" id="ARBA00022723"/>
    </source>
</evidence>
<feature type="region of interest" description="Disordered" evidence="4">
    <location>
        <begin position="1"/>
        <end position="23"/>
    </location>
</feature>
<evidence type="ECO:0000256" key="4">
    <source>
        <dbReference type="SAM" id="MobiDB-lite"/>
    </source>
</evidence>
<evidence type="ECO:0000256" key="3">
    <source>
        <dbReference type="ARBA" id="ARBA00022801"/>
    </source>
</evidence>
<sequence length="475" mass="52422">MDSLQVSEQEQATEAPRKYSREHSERFRHELHEFIRIPSLSGDPARAGDVKRAAEWLAAHLHALGIKNAKVMPTGGHPVVYAEWMGAGPNKPTVLVYGHYDVVPAEMKDGWNTPPFEPVERGGKIYARGATDDKGQLFIHVKALESYLEASGGAPVNVKFLIEGEEEISSPNLAPFIKRNLKLLKSDVCVISDSGMRAIEEPAIAHSLRGMTYIELEVQGPKEDLHSGFWGGATHNPALALVEILSKLYKPDNTIAVPGFYDDVVPLTAKEREMISKAALTEKQFKEATGVPAVWGDKKYTIRERLSARPTLEINGMWSGYSGPGPKTIIPARAGAKVSCRLVGDQDPDKIYKLLSKYIESITPPTVKVKVTLLTKGKPALIPFDLPEMQAAERAYEKGWGHKPIFTRGGGSIPIVADIYNMMNIPVVMMGYGLESDGLHSPNEHYTIEMFHRGVETAIVYLGELAQLPRKKVRK</sequence>
<dbReference type="Pfam" id="PF07687">
    <property type="entry name" value="M20_dimer"/>
    <property type="match status" value="1"/>
</dbReference>
<feature type="compositionally biased region" description="Polar residues" evidence="4">
    <location>
        <begin position="1"/>
        <end position="12"/>
    </location>
</feature>
<comment type="caution">
    <text evidence="6">The sequence shown here is derived from an EMBL/GenBank/DDBJ whole genome shotgun (WGS) entry which is preliminary data.</text>
</comment>
<dbReference type="SUPFAM" id="SSF53187">
    <property type="entry name" value="Zn-dependent exopeptidases"/>
    <property type="match status" value="1"/>
</dbReference>
<protein>
    <submittedName>
        <fullName evidence="6">Peptidase M20</fullName>
    </submittedName>
</protein>
<dbReference type="InterPro" id="IPR002933">
    <property type="entry name" value="Peptidase_M20"/>
</dbReference>